<keyword evidence="3" id="KW-1185">Reference proteome</keyword>
<feature type="region of interest" description="Disordered" evidence="1">
    <location>
        <begin position="281"/>
        <end position="301"/>
    </location>
</feature>
<feature type="region of interest" description="Disordered" evidence="1">
    <location>
        <begin position="314"/>
        <end position="345"/>
    </location>
</feature>
<feature type="compositionally biased region" description="Polar residues" evidence="1">
    <location>
        <begin position="292"/>
        <end position="301"/>
    </location>
</feature>
<name>A0A8E2AV66_9APHY</name>
<dbReference type="EMBL" id="KV722382">
    <property type="protein sequence ID" value="OCH91608.1"/>
    <property type="molecule type" value="Genomic_DNA"/>
</dbReference>
<feature type="compositionally biased region" description="Basic and acidic residues" evidence="1">
    <location>
        <begin position="202"/>
        <end position="222"/>
    </location>
</feature>
<feature type="compositionally biased region" description="Low complexity" evidence="1">
    <location>
        <begin position="318"/>
        <end position="329"/>
    </location>
</feature>
<evidence type="ECO:0000256" key="1">
    <source>
        <dbReference type="SAM" id="MobiDB-lite"/>
    </source>
</evidence>
<evidence type="ECO:0000313" key="3">
    <source>
        <dbReference type="Proteomes" id="UP000250043"/>
    </source>
</evidence>
<gene>
    <name evidence="2" type="ORF">OBBRIDRAFT_886830</name>
</gene>
<dbReference type="AlphaFoldDB" id="A0A8E2AV66"/>
<evidence type="ECO:0000313" key="2">
    <source>
        <dbReference type="EMBL" id="OCH91608.1"/>
    </source>
</evidence>
<protein>
    <submittedName>
        <fullName evidence="2">Uncharacterized protein</fullName>
    </submittedName>
</protein>
<accession>A0A8E2AV66</accession>
<organism evidence="2 3">
    <name type="scientific">Obba rivulosa</name>
    <dbReference type="NCBI Taxonomy" id="1052685"/>
    <lineage>
        <taxon>Eukaryota</taxon>
        <taxon>Fungi</taxon>
        <taxon>Dikarya</taxon>
        <taxon>Basidiomycota</taxon>
        <taxon>Agaricomycotina</taxon>
        <taxon>Agaricomycetes</taxon>
        <taxon>Polyporales</taxon>
        <taxon>Gelatoporiaceae</taxon>
        <taxon>Obba</taxon>
    </lineage>
</organism>
<proteinExistence type="predicted"/>
<sequence length="439" mass="48841">MYLTSPHGSGYHSLAAYGARRAARNPPAPPTSIPLDDAFDAVTTEVPTEWTAGDGHRDYEESVTGYQNFVREMERKLSREHEYFETAYPSPVPPPRVSTSAQKVKEKAREKENARVRGSVVEGSIHRRASVGHAASPEIVRRVSGRKGLIELVEHKVMEDNSERTISLWRERVAQSSAESPFADDQRSVANSHAHRRMSSYDSRDRRGPSDKTRKGEVVARSNVRKDATVCKPNKHSYERSEYMVTYRQPVQGNSYSQAMYAHSEIGQSTPRSPTAIFSPPRQKVALPTPQSPSIRRTSGRSTFERTEYMVTYPNTPPKSTSSPGSSPNAVPQKIAGAPHELPMSPSGRRQHFPMPTGASNSTRATSTSSVELILSSCEPSLLHIAPALMELGIYRTEHLRAVARLSEETRNREVKEQALKKGVTVMEWAILLDRLLAL</sequence>
<feature type="region of interest" description="Disordered" evidence="1">
    <location>
        <begin position="176"/>
        <end position="222"/>
    </location>
</feature>
<reference evidence="2 3" key="1">
    <citation type="submission" date="2016-07" db="EMBL/GenBank/DDBJ databases">
        <title>Draft genome of the white-rot fungus Obba rivulosa 3A-2.</title>
        <authorList>
            <consortium name="DOE Joint Genome Institute"/>
            <person name="Miettinen O."/>
            <person name="Riley R."/>
            <person name="Acob R."/>
            <person name="Barry K."/>
            <person name="Cullen D."/>
            <person name="De Vries R."/>
            <person name="Hainaut M."/>
            <person name="Hatakka A."/>
            <person name="Henrissat B."/>
            <person name="Hilden K."/>
            <person name="Kuo R."/>
            <person name="Labutti K."/>
            <person name="Lipzen A."/>
            <person name="Makela M.R."/>
            <person name="Sandor L."/>
            <person name="Spatafora J.W."/>
            <person name="Grigoriev I.V."/>
            <person name="Hibbett D.S."/>
        </authorList>
    </citation>
    <scope>NUCLEOTIDE SEQUENCE [LARGE SCALE GENOMIC DNA]</scope>
    <source>
        <strain evidence="2 3">3A-2</strain>
    </source>
</reference>
<dbReference type="OrthoDB" id="2989516at2759"/>
<dbReference type="Proteomes" id="UP000250043">
    <property type="component" value="Unassembled WGS sequence"/>
</dbReference>